<feature type="compositionally biased region" description="Basic and acidic residues" evidence="1">
    <location>
        <begin position="62"/>
        <end position="80"/>
    </location>
</feature>
<sequence>MKKIVLSVLGSVLIFGIGTVVMAASNDADKVKESFEKMKPFMEEMHPDFSNEELKEMYDSCHGDSGKLKEQNMGKMENVDPKSMMNQF</sequence>
<accession>A0A9C7LCE4</accession>
<keyword evidence="4" id="KW-1185">Reference proteome</keyword>
<evidence type="ECO:0000313" key="4">
    <source>
        <dbReference type="Proteomes" id="UP000789845"/>
    </source>
</evidence>
<name>A0A9C7LCE4_9BACI</name>
<evidence type="ECO:0000256" key="2">
    <source>
        <dbReference type="SAM" id="SignalP"/>
    </source>
</evidence>
<feature type="signal peptide" evidence="2">
    <location>
        <begin position="1"/>
        <end position="23"/>
    </location>
</feature>
<keyword evidence="2" id="KW-0732">Signal</keyword>
<feature type="region of interest" description="Disordered" evidence="1">
    <location>
        <begin position="62"/>
        <end position="88"/>
    </location>
</feature>
<dbReference type="EMBL" id="CAKJTG010000024">
    <property type="protein sequence ID" value="CAG9609858.1"/>
    <property type="molecule type" value="Genomic_DNA"/>
</dbReference>
<dbReference type="AlphaFoldDB" id="A0A9C7LCE4"/>
<evidence type="ECO:0008006" key="5">
    <source>
        <dbReference type="Google" id="ProtNLM"/>
    </source>
</evidence>
<proteinExistence type="predicted"/>
<organism evidence="3 4">
    <name type="scientific">Pseudoneobacillus rhizosphaerae</name>
    <dbReference type="NCBI Taxonomy" id="2880968"/>
    <lineage>
        <taxon>Bacteria</taxon>
        <taxon>Bacillati</taxon>
        <taxon>Bacillota</taxon>
        <taxon>Bacilli</taxon>
        <taxon>Bacillales</taxon>
        <taxon>Bacillaceae</taxon>
        <taxon>Pseudoneobacillus</taxon>
    </lineage>
</organism>
<evidence type="ECO:0000256" key="1">
    <source>
        <dbReference type="SAM" id="MobiDB-lite"/>
    </source>
</evidence>
<dbReference type="Proteomes" id="UP000789845">
    <property type="component" value="Unassembled WGS sequence"/>
</dbReference>
<protein>
    <recommendedName>
        <fullName evidence="5">FAD/FMN-containing dehydrogenase</fullName>
    </recommendedName>
</protein>
<comment type="caution">
    <text evidence="3">The sequence shown here is derived from an EMBL/GenBank/DDBJ whole genome shotgun (WGS) entry which is preliminary data.</text>
</comment>
<reference evidence="3" key="1">
    <citation type="submission" date="2021-10" db="EMBL/GenBank/DDBJ databases">
        <authorList>
            <person name="Criscuolo A."/>
        </authorList>
    </citation>
    <scope>NUCLEOTIDE SEQUENCE</scope>
    <source>
        <strain evidence="3">CIP111885</strain>
    </source>
</reference>
<gene>
    <name evidence="3" type="ORF">NEOCIP111885_03601</name>
</gene>
<dbReference type="RefSeq" id="WP_230498091.1">
    <property type="nucleotide sequence ID" value="NZ_CAKJTG010000024.1"/>
</dbReference>
<evidence type="ECO:0000313" key="3">
    <source>
        <dbReference type="EMBL" id="CAG9609858.1"/>
    </source>
</evidence>
<feature type="chain" id="PRO_5039249315" description="FAD/FMN-containing dehydrogenase" evidence="2">
    <location>
        <begin position="24"/>
        <end position="88"/>
    </location>
</feature>